<organism evidence="2 3">
    <name type="scientific">Brassica cretica</name>
    <name type="common">Mustard</name>
    <dbReference type="NCBI Taxonomy" id="69181"/>
    <lineage>
        <taxon>Eukaryota</taxon>
        <taxon>Viridiplantae</taxon>
        <taxon>Streptophyta</taxon>
        <taxon>Embryophyta</taxon>
        <taxon>Tracheophyta</taxon>
        <taxon>Spermatophyta</taxon>
        <taxon>Magnoliopsida</taxon>
        <taxon>eudicotyledons</taxon>
        <taxon>Gunneridae</taxon>
        <taxon>Pentapetalae</taxon>
        <taxon>rosids</taxon>
        <taxon>malvids</taxon>
        <taxon>Brassicales</taxon>
        <taxon>Brassicaceae</taxon>
        <taxon>Brassiceae</taxon>
        <taxon>Brassica</taxon>
    </lineage>
</organism>
<gene>
    <name evidence="2" type="ORF">F2Q68_00035803</name>
</gene>
<evidence type="ECO:0000313" key="3">
    <source>
        <dbReference type="Proteomes" id="UP000712281"/>
    </source>
</evidence>
<comment type="caution">
    <text evidence="2">The sequence shown here is derived from an EMBL/GenBank/DDBJ whole genome shotgun (WGS) entry which is preliminary data.</text>
</comment>
<name>A0A8S9H673_BRACR</name>
<feature type="region of interest" description="Disordered" evidence="1">
    <location>
        <begin position="130"/>
        <end position="153"/>
    </location>
</feature>
<dbReference type="AlphaFoldDB" id="A0A8S9H673"/>
<dbReference type="Proteomes" id="UP000712281">
    <property type="component" value="Unassembled WGS sequence"/>
</dbReference>
<evidence type="ECO:0000256" key="1">
    <source>
        <dbReference type="SAM" id="MobiDB-lite"/>
    </source>
</evidence>
<sequence>MSEKIHQATSTARQIESVLAATSRTPFTSALTSVQLRKIEKLRLPEYKPGGDPVEHMTAFNIAMARARLLDEERGAGYCKLGEGDSSADEEQPTNRRRIEVIFSQQTSSSDDENDDTPVLEDLRDVMKRKFESEDSNSFKHNDLRTALDARKS</sequence>
<accession>A0A8S9H673</accession>
<proteinExistence type="predicted"/>
<evidence type="ECO:0000313" key="2">
    <source>
        <dbReference type="EMBL" id="KAF2551927.1"/>
    </source>
</evidence>
<protein>
    <submittedName>
        <fullName evidence="2">Uncharacterized protein</fullName>
    </submittedName>
</protein>
<dbReference type="EMBL" id="QGKW02001988">
    <property type="protein sequence ID" value="KAF2551927.1"/>
    <property type="molecule type" value="Genomic_DNA"/>
</dbReference>
<reference evidence="2" key="1">
    <citation type="submission" date="2019-12" db="EMBL/GenBank/DDBJ databases">
        <title>Genome sequencing and annotation of Brassica cretica.</title>
        <authorList>
            <person name="Studholme D.J."/>
            <person name="Sarris P.F."/>
        </authorList>
    </citation>
    <scope>NUCLEOTIDE SEQUENCE</scope>
    <source>
        <strain evidence="2">PFS-001/15</strain>
        <tissue evidence="2">Leaf</tissue>
    </source>
</reference>